<feature type="region of interest" description="Disordered" evidence="1">
    <location>
        <begin position="1"/>
        <end position="29"/>
    </location>
</feature>
<proteinExistence type="predicted"/>
<reference evidence="2 3" key="1">
    <citation type="journal article" date="2016" name="Mol. Biol. Evol.">
        <title>Comparative Genomics of Early-Diverging Mushroom-Forming Fungi Provides Insights into the Origins of Lignocellulose Decay Capabilities.</title>
        <authorList>
            <person name="Nagy L.G."/>
            <person name="Riley R."/>
            <person name="Tritt A."/>
            <person name="Adam C."/>
            <person name="Daum C."/>
            <person name="Floudas D."/>
            <person name="Sun H."/>
            <person name="Yadav J.S."/>
            <person name="Pangilinan J."/>
            <person name="Larsson K.H."/>
            <person name="Matsuura K."/>
            <person name="Barry K."/>
            <person name="Labutti K."/>
            <person name="Kuo R."/>
            <person name="Ohm R.A."/>
            <person name="Bhattacharya S.S."/>
            <person name="Shirouzu T."/>
            <person name="Yoshinaga Y."/>
            <person name="Martin F.M."/>
            <person name="Grigoriev I.V."/>
            <person name="Hibbett D.S."/>
        </authorList>
    </citation>
    <scope>NUCLEOTIDE SEQUENCE [LARGE SCALE GENOMIC DNA]</scope>
    <source>
        <strain evidence="2 3">CBS 109695</strain>
    </source>
</reference>
<organism evidence="2 3">
    <name type="scientific">Athelia psychrophila</name>
    <dbReference type="NCBI Taxonomy" id="1759441"/>
    <lineage>
        <taxon>Eukaryota</taxon>
        <taxon>Fungi</taxon>
        <taxon>Dikarya</taxon>
        <taxon>Basidiomycota</taxon>
        <taxon>Agaricomycotina</taxon>
        <taxon>Agaricomycetes</taxon>
        <taxon>Agaricomycetidae</taxon>
        <taxon>Atheliales</taxon>
        <taxon>Atheliaceae</taxon>
        <taxon>Athelia</taxon>
    </lineage>
</organism>
<gene>
    <name evidence="2" type="ORF">FIBSPDRAFT_853102</name>
</gene>
<feature type="compositionally biased region" description="Basic and acidic residues" evidence="1">
    <location>
        <begin position="1"/>
        <end position="21"/>
    </location>
</feature>
<evidence type="ECO:0000313" key="2">
    <source>
        <dbReference type="EMBL" id="KZP27915.1"/>
    </source>
</evidence>
<dbReference type="AlphaFoldDB" id="A0A166R577"/>
<dbReference type="EMBL" id="KV417506">
    <property type="protein sequence ID" value="KZP27915.1"/>
    <property type="molecule type" value="Genomic_DNA"/>
</dbReference>
<name>A0A166R577_9AGAM</name>
<evidence type="ECO:0000313" key="3">
    <source>
        <dbReference type="Proteomes" id="UP000076532"/>
    </source>
</evidence>
<protein>
    <submittedName>
        <fullName evidence="2">Uncharacterized protein</fullName>
    </submittedName>
</protein>
<sequence length="99" mass="11121">MRDRIDSEQHLQTRRLAKSDRVSSSTSTQPAFHGIMYQFACTRMYLPGSRDPENPRALIVLTVLVMMLIWVAKIACPNSGCTPGPKRNMHAARSLIALH</sequence>
<accession>A0A166R577</accession>
<evidence type="ECO:0000256" key="1">
    <source>
        <dbReference type="SAM" id="MobiDB-lite"/>
    </source>
</evidence>
<dbReference type="Proteomes" id="UP000076532">
    <property type="component" value="Unassembled WGS sequence"/>
</dbReference>
<keyword evidence="3" id="KW-1185">Reference proteome</keyword>